<dbReference type="AlphaFoldDB" id="A0A8T9Q690"/>
<keyword evidence="5" id="KW-1185">Reference proteome</keyword>
<dbReference type="Gene3D" id="2.60.40.10">
    <property type="entry name" value="Immunoglobulins"/>
    <property type="match status" value="2"/>
</dbReference>
<dbReference type="Proteomes" id="UP000831796">
    <property type="component" value="Chromosome"/>
</dbReference>
<evidence type="ECO:0000256" key="1">
    <source>
        <dbReference type="SAM" id="SignalP"/>
    </source>
</evidence>
<feature type="domain" description="Secretion system C-terminal sorting" evidence="3">
    <location>
        <begin position="289"/>
        <end position="352"/>
    </location>
</feature>
<feature type="signal peptide" evidence="1">
    <location>
        <begin position="1"/>
        <end position="22"/>
    </location>
</feature>
<feature type="chain" id="PRO_5035917317" evidence="1">
    <location>
        <begin position="23"/>
        <end position="366"/>
    </location>
</feature>
<accession>A0A8T9Q690</accession>
<feature type="domain" description="CARDB" evidence="2">
    <location>
        <begin position="25"/>
        <end position="138"/>
    </location>
</feature>
<dbReference type="RefSeq" id="WP_244675866.1">
    <property type="nucleotide sequence ID" value="NZ_CP095046.1"/>
</dbReference>
<name>A0A8T9Q690_9BACT</name>
<dbReference type="Pfam" id="PF07705">
    <property type="entry name" value="CARDB"/>
    <property type="match status" value="2"/>
</dbReference>
<protein>
    <submittedName>
        <fullName evidence="4">T9SS type A sorting domain-containing protein</fullName>
    </submittedName>
</protein>
<keyword evidence="1" id="KW-0732">Signal</keyword>
<feature type="domain" description="CARDB" evidence="2">
    <location>
        <begin position="162"/>
        <end position="266"/>
    </location>
</feature>
<evidence type="ECO:0000259" key="2">
    <source>
        <dbReference type="Pfam" id="PF07705"/>
    </source>
</evidence>
<organism evidence="4 5">
    <name type="scientific">Hymenobacter cellulosilyticus</name>
    <dbReference type="NCBI Taxonomy" id="2932248"/>
    <lineage>
        <taxon>Bacteria</taxon>
        <taxon>Pseudomonadati</taxon>
        <taxon>Bacteroidota</taxon>
        <taxon>Cytophagia</taxon>
        <taxon>Cytophagales</taxon>
        <taxon>Hymenobacteraceae</taxon>
        <taxon>Hymenobacter</taxon>
    </lineage>
</organism>
<dbReference type="InterPro" id="IPR013783">
    <property type="entry name" value="Ig-like_fold"/>
</dbReference>
<proteinExistence type="predicted"/>
<evidence type="ECO:0000313" key="5">
    <source>
        <dbReference type="Proteomes" id="UP000831796"/>
    </source>
</evidence>
<evidence type="ECO:0000259" key="3">
    <source>
        <dbReference type="Pfam" id="PF18962"/>
    </source>
</evidence>
<gene>
    <name evidence="4" type="ORF">MUN79_00245</name>
</gene>
<dbReference type="Pfam" id="PF18962">
    <property type="entry name" value="Por_Secre_tail"/>
    <property type="match status" value="1"/>
</dbReference>
<dbReference type="EMBL" id="CP095046">
    <property type="protein sequence ID" value="UOQ72482.1"/>
    <property type="molecule type" value="Genomic_DNA"/>
</dbReference>
<sequence length="366" mass="38208">MKKLILLLCSVLMVWLPVGAQAQNRPDLVVVAPYSLPTSVVVGGTYTMSATIRVNGNPGAGAQFNCIGYYLSSNTTWDANDAYLGASCQSLLMAGQQGTTSISATIPPLTTTGNYYLVLVADPLNAEQEQDETNNVVSFPVTVGQGTVPLPDLELWRPSLSFSSVAPGGNTGAFSFIFNRGAGSVSGYEIGFYLSTDSVFTAGADVFLSQFNGGSLAGATTGSTGTIFSAPQLLIPLNTVPGKYYLLLVIDPRNVIAETNEQNNSRALPLQVTGTVTATTSPTTAALEVYPNPVAAGQGVNIFFSGQPQPAQMTLYDALGRQVTSHSAMLSGQPLSLATSGLPAGIYTLRVLGPAGLHLTRRVVIE</sequence>
<reference evidence="4" key="1">
    <citation type="submission" date="2022-04" db="EMBL/GenBank/DDBJ databases">
        <title>Hymenobacter sp. isolated from the air.</title>
        <authorList>
            <person name="Won M."/>
            <person name="Lee C.-M."/>
            <person name="Woen H.-Y."/>
            <person name="Kwon S.-W."/>
        </authorList>
    </citation>
    <scope>NUCLEOTIDE SEQUENCE</scope>
    <source>
        <strain evidence="4">5116S-3</strain>
    </source>
</reference>
<dbReference type="KEGG" id="hcu:MUN79_00245"/>
<dbReference type="NCBIfam" id="TIGR04183">
    <property type="entry name" value="Por_Secre_tail"/>
    <property type="match status" value="1"/>
</dbReference>
<evidence type="ECO:0000313" key="4">
    <source>
        <dbReference type="EMBL" id="UOQ72482.1"/>
    </source>
</evidence>
<dbReference type="InterPro" id="IPR026444">
    <property type="entry name" value="Secre_tail"/>
</dbReference>
<dbReference type="InterPro" id="IPR011635">
    <property type="entry name" value="CARDB"/>
</dbReference>